<feature type="binding site" evidence="16">
    <location>
        <position position="235"/>
    </location>
    <ligand>
        <name>Fe cation</name>
        <dbReference type="ChEBI" id="CHEBI:24875"/>
        <label>2</label>
    </ligand>
</feature>
<keyword evidence="13" id="KW-0496">Mitochondrion</keyword>
<evidence type="ECO:0000256" key="13">
    <source>
        <dbReference type="ARBA" id="ARBA00023128"/>
    </source>
</evidence>
<evidence type="ECO:0000256" key="19">
    <source>
        <dbReference type="SAM" id="Phobius"/>
    </source>
</evidence>
<dbReference type="InterPro" id="IPR038659">
    <property type="entry name" value="AOX_sf"/>
</dbReference>
<evidence type="ECO:0000256" key="6">
    <source>
        <dbReference type="ARBA" id="ARBA00022723"/>
    </source>
</evidence>
<evidence type="ECO:0000256" key="9">
    <source>
        <dbReference type="ARBA" id="ARBA00022982"/>
    </source>
</evidence>
<protein>
    <recommendedName>
        <fullName evidence="17">Alternative oxidase</fullName>
        <ecNumber evidence="17">1.-.-.-</ecNumber>
    </recommendedName>
</protein>
<dbReference type="RefSeq" id="XP_031852323.1">
    <property type="nucleotide sequence ID" value="XM_031996432.1"/>
</dbReference>
<evidence type="ECO:0000256" key="5">
    <source>
        <dbReference type="ARBA" id="ARBA00022692"/>
    </source>
</evidence>
<dbReference type="GO" id="GO:0010230">
    <property type="term" value="P:alternative respiration"/>
    <property type="evidence" value="ECO:0007669"/>
    <property type="project" value="TreeGrafter"/>
</dbReference>
<comment type="similarity">
    <text evidence="2 17">Belongs to the alternative oxidase family.</text>
</comment>
<evidence type="ECO:0000256" key="10">
    <source>
        <dbReference type="ARBA" id="ARBA00022989"/>
    </source>
</evidence>
<evidence type="ECO:0000256" key="11">
    <source>
        <dbReference type="ARBA" id="ARBA00023002"/>
    </source>
</evidence>
<feature type="binding site" evidence="16">
    <location>
        <position position="292"/>
    </location>
    <ligand>
        <name>Fe cation</name>
        <dbReference type="ChEBI" id="CHEBI:24875"/>
        <label>2</label>
    </ligand>
</feature>
<evidence type="ECO:0000256" key="16">
    <source>
        <dbReference type="PIRSR" id="PIRSR005229-1"/>
    </source>
</evidence>
<keyword evidence="7" id="KW-0999">Mitochondrion inner membrane</keyword>
<keyword evidence="6 16" id="KW-0479">Metal-binding</keyword>
<sequence>MTITKFSTTKLPSFLLASSSQLRYSMATSSPLHLRWISHQAVEKKSWDKTLADINTHNEAEEADSHRAMLTRDHPGATMAQLKSVEVAHHVPETWTDAAAQKTLHLVRYGFDLLTGYHHVPKGEENNPRYIMTREKWLERFVFLESVAGVPGMVGGMVRHLHSLRLLRRDRAWIETLLDEAYNERMHLITFLSVYQPGWAMRGLLLLAQGTFFNLFFVAYLIMPRVCHRFVGYLEEEAVVTYSRCIEDIEAGRLPEWKTEPAPKIAKKYWKMGEDATMLDLIYYVRADESKHREVNHTFGNLDQKLDRNPYALRVEDNEQRPQPASDFRYSKPAGWRRSEIAA</sequence>
<keyword evidence="12 16" id="KW-0408">Iron</keyword>
<keyword evidence="10 19" id="KW-1133">Transmembrane helix</keyword>
<dbReference type="GO" id="GO:0046872">
    <property type="term" value="F:metal ion binding"/>
    <property type="evidence" value="ECO:0007669"/>
    <property type="project" value="UniProtKB-UniRule"/>
</dbReference>
<dbReference type="GO" id="GO:0098803">
    <property type="term" value="C:respiratory chain complex"/>
    <property type="evidence" value="ECO:0007669"/>
    <property type="project" value="UniProtKB-UniRule"/>
</dbReference>
<feature type="binding site" evidence="16">
    <location>
        <position position="184"/>
    </location>
    <ligand>
        <name>Fe cation</name>
        <dbReference type="ChEBI" id="CHEBI:24875"/>
        <label>1</label>
    </ligand>
</feature>
<dbReference type="Proteomes" id="UP000398389">
    <property type="component" value="Unassembled WGS sequence"/>
</dbReference>
<evidence type="ECO:0000256" key="8">
    <source>
        <dbReference type="ARBA" id="ARBA00022946"/>
    </source>
</evidence>
<keyword evidence="4 17" id="KW-0679">Respiratory chain</keyword>
<reference evidence="20 21" key="1">
    <citation type="submission" date="2019-09" db="EMBL/GenBank/DDBJ databases">
        <authorList>
            <person name="Brejova B."/>
        </authorList>
    </citation>
    <scope>NUCLEOTIDE SEQUENCE [LARGE SCALE GENOMIC DNA]</scope>
</reference>
<dbReference type="Pfam" id="PF01786">
    <property type="entry name" value="AOX"/>
    <property type="match status" value="1"/>
</dbReference>
<feature type="binding site" evidence="16">
    <location>
        <position position="184"/>
    </location>
    <ligand>
        <name>Fe cation</name>
        <dbReference type="ChEBI" id="CHEBI:24875"/>
        <label>2</label>
    </ligand>
</feature>
<evidence type="ECO:0000256" key="3">
    <source>
        <dbReference type="ARBA" id="ARBA00022448"/>
    </source>
</evidence>
<dbReference type="EMBL" id="CABVLU010000001">
    <property type="protein sequence ID" value="VVT47438.1"/>
    <property type="molecule type" value="Genomic_DNA"/>
</dbReference>
<dbReference type="OrthoDB" id="16906at2759"/>
<evidence type="ECO:0000256" key="4">
    <source>
        <dbReference type="ARBA" id="ARBA00022660"/>
    </source>
</evidence>
<feature type="binding site" evidence="16">
    <location>
        <position position="289"/>
    </location>
    <ligand>
        <name>Fe cation</name>
        <dbReference type="ChEBI" id="CHEBI:24875"/>
        <label>1</label>
    </ligand>
</feature>
<name>A0A5E8B7A6_9ASCO</name>
<comment type="function">
    <text evidence="15">Catalyzes cyanide-resistant oxygen consumption. May increase respiration when the cytochrome respiratory pathway is restricted, or in response to low temperatures.</text>
</comment>
<keyword evidence="14 17" id="KW-0472">Membrane</keyword>
<keyword evidence="8" id="KW-0809">Transit peptide</keyword>
<gene>
    <name evidence="20" type="ORF">SAPINGB_P001711</name>
</gene>
<comment type="cofactor">
    <cofactor evidence="16 17">
        <name>Fe cation</name>
        <dbReference type="ChEBI" id="CHEBI:24875"/>
    </cofactor>
    <text evidence="16 17">Binds 2 iron ions per subunit.</text>
</comment>
<evidence type="ECO:0000313" key="21">
    <source>
        <dbReference type="Proteomes" id="UP000398389"/>
    </source>
</evidence>
<dbReference type="InterPro" id="IPR002680">
    <property type="entry name" value="AOX"/>
</dbReference>
<keyword evidence="21" id="KW-1185">Reference proteome</keyword>
<dbReference type="GeneID" id="43580532"/>
<dbReference type="PANTHER" id="PTHR31803:SF3">
    <property type="entry name" value="ALTERNATIVE OXIDASE"/>
    <property type="match status" value="1"/>
</dbReference>
<keyword evidence="11 17" id="KW-0560">Oxidoreductase</keyword>
<keyword evidence="5 17" id="KW-0812">Transmembrane</keyword>
<organism evidence="20 21">
    <name type="scientific">Magnusiomyces paraingens</name>
    <dbReference type="NCBI Taxonomy" id="2606893"/>
    <lineage>
        <taxon>Eukaryota</taxon>
        <taxon>Fungi</taxon>
        <taxon>Dikarya</taxon>
        <taxon>Ascomycota</taxon>
        <taxon>Saccharomycotina</taxon>
        <taxon>Dipodascomycetes</taxon>
        <taxon>Dipodascales</taxon>
        <taxon>Dipodascaceae</taxon>
        <taxon>Magnusiomyces</taxon>
    </lineage>
</organism>
<dbReference type="AlphaFoldDB" id="A0A5E8B7A6"/>
<evidence type="ECO:0000256" key="7">
    <source>
        <dbReference type="ARBA" id="ARBA00022792"/>
    </source>
</evidence>
<dbReference type="PANTHER" id="PTHR31803">
    <property type="entry name" value="ALTERNATIVE OXIDASE"/>
    <property type="match status" value="1"/>
</dbReference>
<dbReference type="Gene3D" id="1.20.1260.140">
    <property type="entry name" value="Alternative oxidase"/>
    <property type="match status" value="1"/>
</dbReference>
<dbReference type="GO" id="GO:0005743">
    <property type="term" value="C:mitochondrial inner membrane"/>
    <property type="evidence" value="ECO:0007669"/>
    <property type="project" value="UniProtKB-SubCell"/>
</dbReference>
<evidence type="ECO:0000256" key="2">
    <source>
        <dbReference type="ARBA" id="ARBA00008388"/>
    </source>
</evidence>
<dbReference type="GO" id="GO:0009916">
    <property type="term" value="F:alternative oxidase activity"/>
    <property type="evidence" value="ECO:0007669"/>
    <property type="project" value="UniProtKB-UniRule"/>
</dbReference>
<evidence type="ECO:0000256" key="17">
    <source>
        <dbReference type="RuleBase" id="RU003779"/>
    </source>
</evidence>
<feature type="binding site" evidence="16">
    <location>
        <position position="145"/>
    </location>
    <ligand>
        <name>Fe cation</name>
        <dbReference type="ChEBI" id="CHEBI:24875"/>
        <label>1</label>
    </ligand>
</feature>
<proteinExistence type="inferred from homology"/>
<evidence type="ECO:0000256" key="15">
    <source>
        <dbReference type="ARBA" id="ARBA00025285"/>
    </source>
</evidence>
<feature type="region of interest" description="Disordered" evidence="18">
    <location>
        <begin position="315"/>
        <end position="343"/>
    </location>
</feature>
<evidence type="ECO:0000313" key="20">
    <source>
        <dbReference type="EMBL" id="VVT47438.1"/>
    </source>
</evidence>
<feature type="transmembrane region" description="Helical" evidence="19">
    <location>
        <begin position="199"/>
        <end position="222"/>
    </location>
</feature>
<dbReference type="PIRSF" id="PIRSF005229">
    <property type="entry name" value="AOX"/>
    <property type="match status" value="1"/>
</dbReference>
<dbReference type="FunFam" id="1.20.1260.140:FF:000002">
    <property type="entry name" value="Alternative oxidase"/>
    <property type="match status" value="1"/>
</dbReference>
<keyword evidence="3" id="KW-0813">Transport</keyword>
<feature type="binding site" evidence="16">
    <location>
        <position position="289"/>
    </location>
    <ligand>
        <name>Fe cation</name>
        <dbReference type="ChEBI" id="CHEBI:24875"/>
        <label>2</label>
    </ligand>
</feature>
<dbReference type="CDD" id="cd01053">
    <property type="entry name" value="AOX"/>
    <property type="match status" value="1"/>
</dbReference>
<evidence type="ECO:0000256" key="12">
    <source>
        <dbReference type="ARBA" id="ARBA00023004"/>
    </source>
</evidence>
<dbReference type="EC" id="1.-.-.-" evidence="17"/>
<evidence type="ECO:0000256" key="1">
    <source>
        <dbReference type="ARBA" id="ARBA00004273"/>
    </source>
</evidence>
<accession>A0A5E8B7A6</accession>
<comment type="subcellular location">
    <subcellularLocation>
        <location evidence="1">Mitochondrion inner membrane</location>
    </subcellularLocation>
</comment>
<evidence type="ECO:0000256" key="18">
    <source>
        <dbReference type="SAM" id="MobiDB-lite"/>
    </source>
</evidence>
<feature type="binding site" evidence="16">
    <location>
        <position position="187"/>
    </location>
    <ligand>
        <name>Fe cation</name>
        <dbReference type="ChEBI" id="CHEBI:24875"/>
        <label>1</label>
    </ligand>
</feature>
<keyword evidence="9 17" id="KW-0249">Electron transport</keyword>
<evidence type="ECO:0000256" key="14">
    <source>
        <dbReference type="ARBA" id="ARBA00023136"/>
    </source>
</evidence>